<name>A0A2U3QFQ7_9BACT</name>
<feature type="domain" description="Transglutaminase-like" evidence="2">
    <location>
        <begin position="401"/>
        <end position="471"/>
    </location>
</feature>
<organism evidence="3 4">
    <name type="scientific">Candidatus Sulfobium mesophilum</name>
    <dbReference type="NCBI Taxonomy" id="2016548"/>
    <lineage>
        <taxon>Bacteria</taxon>
        <taxon>Pseudomonadati</taxon>
        <taxon>Nitrospirota</taxon>
        <taxon>Nitrospiria</taxon>
        <taxon>Nitrospirales</taxon>
        <taxon>Nitrospiraceae</taxon>
        <taxon>Candidatus Sulfobium</taxon>
    </lineage>
</organism>
<dbReference type="EMBL" id="OUUY01000063">
    <property type="protein sequence ID" value="SPQ00190.1"/>
    <property type="molecule type" value="Genomic_DNA"/>
</dbReference>
<dbReference type="InterPro" id="IPR002931">
    <property type="entry name" value="Transglutaminase-like"/>
</dbReference>
<dbReference type="AlphaFoldDB" id="A0A2U3QFQ7"/>
<evidence type="ECO:0000259" key="2">
    <source>
        <dbReference type="SMART" id="SM00460"/>
    </source>
</evidence>
<dbReference type="PROSITE" id="PS51257">
    <property type="entry name" value="PROKAR_LIPOPROTEIN"/>
    <property type="match status" value="1"/>
</dbReference>
<dbReference type="SUPFAM" id="SSF54001">
    <property type="entry name" value="Cysteine proteinases"/>
    <property type="match status" value="1"/>
</dbReference>
<reference evidence="4" key="1">
    <citation type="submission" date="2018-03" db="EMBL/GenBank/DDBJ databases">
        <authorList>
            <person name="Zecchin S."/>
        </authorList>
    </citation>
    <scope>NUCLEOTIDE SEQUENCE [LARGE SCALE GENOMIC DNA]</scope>
</reference>
<gene>
    <name evidence="3" type="ORF">NBG4_190033</name>
</gene>
<dbReference type="SMART" id="SM00460">
    <property type="entry name" value="TGc"/>
    <property type="match status" value="1"/>
</dbReference>
<dbReference type="PANTHER" id="PTHR42736:SF1">
    <property type="entry name" value="PROTEIN-GLUTAMINE GAMMA-GLUTAMYLTRANSFERASE"/>
    <property type="match status" value="1"/>
</dbReference>
<dbReference type="Pfam" id="PF11992">
    <property type="entry name" value="TgpA_N"/>
    <property type="match status" value="1"/>
</dbReference>
<evidence type="ECO:0000313" key="3">
    <source>
        <dbReference type="EMBL" id="SPQ00190.1"/>
    </source>
</evidence>
<dbReference type="InterPro" id="IPR021878">
    <property type="entry name" value="TgpA_N"/>
</dbReference>
<keyword evidence="1" id="KW-0472">Membrane</keyword>
<dbReference type="Proteomes" id="UP000245125">
    <property type="component" value="Unassembled WGS sequence"/>
</dbReference>
<keyword evidence="1" id="KW-0812">Transmembrane</keyword>
<feature type="transmembrane region" description="Helical" evidence="1">
    <location>
        <begin position="157"/>
        <end position="178"/>
    </location>
</feature>
<keyword evidence="1" id="KW-1133">Transmembrane helix</keyword>
<evidence type="ECO:0000313" key="4">
    <source>
        <dbReference type="Proteomes" id="UP000245125"/>
    </source>
</evidence>
<dbReference type="Gene3D" id="3.10.620.30">
    <property type="match status" value="1"/>
</dbReference>
<dbReference type="InterPro" id="IPR038765">
    <property type="entry name" value="Papain-like_cys_pep_sf"/>
</dbReference>
<feature type="transmembrane region" description="Helical" evidence="1">
    <location>
        <begin position="29"/>
        <end position="45"/>
    </location>
</feature>
<dbReference type="InterPro" id="IPR052901">
    <property type="entry name" value="Bact_TGase-like"/>
</dbReference>
<keyword evidence="4" id="KW-1185">Reference proteome</keyword>
<sequence>MPRIYRLLTAFLGFTGCIGIVITGELNPVMTASGLAIVPGYYRYLKGRGTAPKWVIGACSVLTLVVFIFDSVVSGDFFLAVAHLTITFQAIKSYDLKEPWDHLQVYFMSLLQMVIASELSQSIVFGIVFVVFLIALVAAMVFSHFAKEGRQEKVKLLMPVSLISIAALLLTAAFFLIMPRTAFTFFGKSHAKGMRTSGFTDRVDFGSLGEIKLDPSVVMRIELERTLPPPYYWRGKSLDYFNGKVWQSTVGERHRTVKSGDEYLLGSYDKESAVGQRIYLEPIDSDIIFGLSEMKAIKVDSFFVSEDNANAVFLSRKAARRASYTAYSIVRSEVPGVRDSRYLQLPSGMEKISRLALDITAKAATDEERAILIERYLKRNYTYSLTVASPQKGMNPIEYFIFYSRKGFCEHYATSMVLMLRCMGIPARIVNGFYGGEANEFGGYIIVRQSDAHSWVEALIDNRWTRFDPTPPVPAGHLMAITLFLDWAKMNWARYVVGFQAADQRAILHFLVSPFEFQTFLHLTSAGKLQLLLYLIFLPTVLLSTVYLFRRVWGFERMDFVSRKYVNLKNMMSRWGFALQSSATPEEILNKAQGLTVEGQLREFLELYQRHRFGCIQMGPEARMKYGQLLKRIRKGLKGKFP</sequence>
<dbReference type="PANTHER" id="PTHR42736">
    <property type="entry name" value="PROTEIN-GLUTAMINE GAMMA-GLUTAMYLTRANSFERASE"/>
    <property type="match status" value="1"/>
</dbReference>
<feature type="transmembrane region" description="Helical" evidence="1">
    <location>
        <begin position="54"/>
        <end position="73"/>
    </location>
</feature>
<dbReference type="Pfam" id="PF01841">
    <property type="entry name" value="Transglut_core"/>
    <property type="match status" value="1"/>
</dbReference>
<proteinExistence type="predicted"/>
<feature type="transmembrane region" description="Helical" evidence="1">
    <location>
        <begin position="123"/>
        <end position="145"/>
    </location>
</feature>
<protein>
    <recommendedName>
        <fullName evidence="2">Transglutaminase-like domain-containing protein</fullName>
    </recommendedName>
</protein>
<accession>A0A2U3QFQ7</accession>
<evidence type="ECO:0000256" key="1">
    <source>
        <dbReference type="SAM" id="Phobius"/>
    </source>
</evidence>
<feature type="transmembrane region" description="Helical" evidence="1">
    <location>
        <begin position="531"/>
        <end position="549"/>
    </location>
</feature>